<gene>
    <name evidence="3" type="ORF">Ccrd_012481</name>
</gene>
<name>A0A103YHF7_CYNCS</name>
<feature type="non-terminal residue" evidence="3">
    <location>
        <position position="1"/>
    </location>
</feature>
<evidence type="ECO:0000256" key="2">
    <source>
        <dbReference type="SAM" id="MobiDB-lite"/>
    </source>
</evidence>
<feature type="coiled-coil region" evidence="1">
    <location>
        <begin position="73"/>
        <end position="107"/>
    </location>
</feature>
<dbReference type="STRING" id="59895.A0A103YHF7"/>
<dbReference type="OMA" id="HTHQENS"/>
<evidence type="ECO:0000313" key="4">
    <source>
        <dbReference type="Proteomes" id="UP000243975"/>
    </source>
</evidence>
<evidence type="ECO:0000313" key="3">
    <source>
        <dbReference type="EMBL" id="KVI09143.1"/>
    </source>
</evidence>
<sequence>MEALKKAYAEIILNTAKEAANRAMVSECKALRFHHDLHNTKDEALRMLLRFKHIIDAKTTEAEMTTLGQQKRIEELDAQLNETEGVIVDLREELRKAHERFEEVKKSHMLQSNEPFGNEHMHDIEDTAHDKKIDVTEQFRSSSQCGSKEPDFCRNGYTHRIRAIERNLVDGQNISEDRPAQELCTKKQLIINVDEKSSGKCAPSSIDAESKDMNIDPKNINGSEALFINSSVAKDQSVKAQRLPRNRVRYAQSSPKLSRFDCRVIKPTAVPENLNLKENSLGRDEKLLETNEQSACTLRRSIRKRKVRCLDEISSLFKSRTALSRCKKNSGSAGLKLDEHQYRYKSVAEMNQMIAPISPSTNASEETKDDELPGPLHIYPVENTGLLNELVVEKNEVAAKESAEHTGGSAFDNDKNRLLKYTFSRKRKKNLSSKSDNCSNTGKSILSRKMGERSSFSPEQEKTSLIEDPSADSQNMVEVACQ</sequence>
<dbReference type="AlphaFoldDB" id="A0A103YHF7"/>
<dbReference type="Gramene" id="KVI09143">
    <property type="protein sequence ID" value="KVI09143"/>
    <property type="gene ID" value="Ccrd_012481"/>
</dbReference>
<keyword evidence="1" id="KW-0175">Coiled coil</keyword>
<organism evidence="3 4">
    <name type="scientific">Cynara cardunculus var. scolymus</name>
    <name type="common">Globe artichoke</name>
    <name type="synonym">Cynara scolymus</name>
    <dbReference type="NCBI Taxonomy" id="59895"/>
    <lineage>
        <taxon>Eukaryota</taxon>
        <taxon>Viridiplantae</taxon>
        <taxon>Streptophyta</taxon>
        <taxon>Embryophyta</taxon>
        <taxon>Tracheophyta</taxon>
        <taxon>Spermatophyta</taxon>
        <taxon>Magnoliopsida</taxon>
        <taxon>eudicotyledons</taxon>
        <taxon>Gunneridae</taxon>
        <taxon>Pentapetalae</taxon>
        <taxon>asterids</taxon>
        <taxon>campanulids</taxon>
        <taxon>Asterales</taxon>
        <taxon>Asteraceae</taxon>
        <taxon>Carduoideae</taxon>
        <taxon>Cardueae</taxon>
        <taxon>Carduinae</taxon>
        <taxon>Cynara</taxon>
    </lineage>
</organism>
<dbReference type="PANTHER" id="PTHR34778:SF6">
    <property type="entry name" value="SHUGOSHIN C-TERMINAL DOMAIN-CONTAINING PROTEIN"/>
    <property type="match status" value="1"/>
</dbReference>
<comment type="caution">
    <text evidence="3">The sequence shown here is derived from an EMBL/GenBank/DDBJ whole genome shotgun (WGS) entry which is preliminary data.</text>
</comment>
<dbReference type="Proteomes" id="UP000243975">
    <property type="component" value="Unassembled WGS sequence"/>
</dbReference>
<protein>
    <submittedName>
        <fullName evidence="3">Uncharacterized protein</fullName>
    </submittedName>
</protein>
<reference evidence="3 4" key="1">
    <citation type="journal article" date="2016" name="Sci. Rep.">
        <title>The genome sequence of the outbreeding globe artichoke constructed de novo incorporating a phase-aware low-pass sequencing strategy of F1 progeny.</title>
        <authorList>
            <person name="Scaglione D."/>
            <person name="Reyes-Chin-Wo S."/>
            <person name="Acquadro A."/>
            <person name="Froenicke L."/>
            <person name="Portis E."/>
            <person name="Beitel C."/>
            <person name="Tirone M."/>
            <person name="Mauro R."/>
            <person name="Lo Monaco A."/>
            <person name="Mauromicale G."/>
            <person name="Faccioli P."/>
            <person name="Cattivelli L."/>
            <person name="Rieseberg L."/>
            <person name="Michelmore R."/>
            <person name="Lanteri S."/>
        </authorList>
    </citation>
    <scope>NUCLEOTIDE SEQUENCE [LARGE SCALE GENOMIC DNA]</scope>
    <source>
        <strain evidence="3">2C</strain>
    </source>
</reference>
<dbReference type="PANTHER" id="PTHR34778">
    <property type="entry name" value="OS02G0580700 PROTEIN"/>
    <property type="match status" value="1"/>
</dbReference>
<feature type="region of interest" description="Disordered" evidence="2">
    <location>
        <begin position="430"/>
        <end position="482"/>
    </location>
</feature>
<keyword evidence="4" id="KW-1185">Reference proteome</keyword>
<dbReference type="EMBL" id="LEKV01001070">
    <property type="protein sequence ID" value="KVI09143.1"/>
    <property type="molecule type" value="Genomic_DNA"/>
</dbReference>
<proteinExistence type="predicted"/>
<accession>A0A103YHF7</accession>
<evidence type="ECO:0000256" key="1">
    <source>
        <dbReference type="SAM" id="Coils"/>
    </source>
</evidence>